<comment type="cofactor">
    <cofactor evidence="9">
        <name>FMN</name>
        <dbReference type="ChEBI" id="CHEBI:58210"/>
    </cofactor>
    <text evidence="9">Binds 1 FMN per subunit.</text>
</comment>
<comment type="subcellular location">
    <subcellularLocation>
        <location evidence="1 9">Cytoplasm</location>
    </subcellularLocation>
</comment>
<dbReference type="NCBIfam" id="TIGR01037">
    <property type="entry name" value="pyrD_sub1_fam"/>
    <property type="match status" value="1"/>
</dbReference>
<evidence type="ECO:0000256" key="7">
    <source>
        <dbReference type="ARBA" id="ARBA00022975"/>
    </source>
</evidence>
<dbReference type="InterPro" id="IPR013785">
    <property type="entry name" value="Aldolase_TIM"/>
</dbReference>
<dbReference type="UniPathway" id="UPA00070"/>
<keyword evidence="12" id="KW-1185">Reference proteome</keyword>
<feature type="binding site" evidence="9">
    <location>
        <position position="167"/>
    </location>
    <ligand>
        <name>FMN</name>
        <dbReference type="ChEBI" id="CHEBI:58210"/>
    </ligand>
</feature>
<evidence type="ECO:0000313" key="12">
    <source>
        <dbReference type="Proteomes" id="UP000305888"/>
    </source>
</evidence>
<proteinExistence type="inferred from homology"/>
<protein>
    <recommendedName>
        <fullName evidence="9">Dihydroorotate dehydrogenase</fullName>
        <shortName evidence="9">DHOD</shortName>
        <shortName evidence="9">DHODase</shortName>
        <shortName evidence="9">DHOdehase</shortName>
        <ecNumber evidence="9">1.3.-.-</ecNumber>
    </recommendedName>
</protein>
<evidence type="ECO:0000256" key="3">
    <source>
        <dbReference type="ARBA" id="ARBA00008008"/>
    </source>
</evidence>
<dbReference type="CDD" id="cd04740">
    <property type="entry name" value="DHOD_1B_like"/>
    <property type="match status" value="1"/>
</dbReference>
<evidence type="ECO:0000259" key="10">
    <source>
        <dbReference type="Pfam" id="PF01180"/>
    </source>
</evidence>
<comment type="catalytic activity">
    <reaction evidence="9">
        <text>(S)-dihydroorotate + A = orotate + AH2</text>
        <dbReference type="Rhea" id="RHEA:18073"/>
        <dbReference type="ChEBI" id="CHEBI:13193"/>
        <dbReference type="ChEBI" id="CHEBI:17499"/>
        <dbReference type="ChEBI" id="CHEBI:30839"/>
        <dbReference type="ChEBI" id="CHEBI:30864"/>
    </reaction>
</comment>
<dbReference type="GO" id="GO:0044205">
    <property type="term" value="P:'de novo' UMP biosynthetic process"/>
    <property type="evidence" value="ECO:0007669"/>
    <property type="project" value="UniProtKB-UniRule"/>
</dbReference>
<keyword evidence="6 9" id="KW-0288">FMN</keyword>
<keyword evidence="4 9" id="KW-0963">Cytoplasm</keyword>
<dbReference type="Proteomes" id="UP000305888">
    <property type="component" value="Plasmid pD4M1C"/>
</dbReference>
<organism evidence="11 12">
    <name type="scientific">Paroceanicella profunda</name>
    <dbReference type="NCBI Taxonomy" id="2579971"/>
    <lineage>
        <taxon>Bacteria</taxon>
        <taxon>Pseudomonadati</taxon>
        <taxon>Pseudomonadota</taxon>
        <taxon>Alphaproteobacteria</taxon>
        <taxon>Rhodobacterales</taxon>
        <taxon>Paracoccaceae</taxon>
        <taxon>Paroceanicella</taxon>
    </lineage>
</organism>
<dbReference type="RefSeq" id="WP_138576858.1">
    <property type="nucleotide sequence ID" value="NZ_CP040821.1"/>
</dbReference>
<evidence type="ECO:0000256" key="6">
    <source>
        <dbReference type="ARBA" id="ARBA00022643"/>
    </source>
</evidence>
<dbReference type="EMBL" id="CP040821">
    <property type="protein sequence ID" value="QDL94668.1"/>
    <property type="molecule type" value="Genomic_DNA"/>
</dbReference>
<dbReference type="InterPro" id="IPR049622">
    <property type="entry name" value="Dihydroorotate_DH_I"/>
</dbReference>
<comment type="similarity">
    <text evidence="3 9">Belongs to the dihydroorotate dehydrogenase family. Type 1 subfamily.</text>
</comment>
<dbReference type="InterPro" id="IPR005720">
    <property type="entry name" value="Dihydroorotate_DH_cat"/>
</dbReference>
<feature type="binding site" evidence="9">
    <location>
        <position position="48"/>
    </location>
    <ligand>
        <name>substrate</name>
    </ligand>
</feature>
<dbReference type="GO" id="GO:0005737">
    <property type="term" value="C:cytoplasm"/>
    <property type="evidence" value="ECO:0007669"/>
    <property type="project" value="UniProtKB-SubCell"/>
</dbReference>
<accession>A0A5B8FJR6</accession>
<dbReference type="SUPFAM" id="SSF51395">
    <property type="entry name" value="FMN-linked oxidoreductases"/>
    <property type="match status" value="1"/>
</dbReference>
<feature type="binding site" evidence="9">
    <location>
        <position position="129"/>
    </location>
    <ligand>
        <name>substrate</name>
    </ligand>
</feature>
<dbReference type="OrthoDB" id="9794954at2"/>
<dbReference type="HAMAP" id="MF_00224">
    <property type="entry name" value="DHO_dh_type1"/>
    <property type="match status" value="1"/>
</dbReference>
<dbReference type="Pfam" id="PF01180">
    <property type="entry name" value="DHO_dh"/>
    <property type="match status" value="1"/>
</dbReference>
<evidence type="ECO:0000256" key="4">
    <source>
        <dbReference type="ARBA" id="ARBA00022490"/>
    </source>
</evidence>
<dbReference type="AlphaFoldDB" id="A0A5B8FJR6"/>
<comment type="function">
    <text evidence="9">Catalyzes the conversion of dihydroorotate to orotate.</text>
</comment>
<reference evidence="11 12" key="1">
    <citation type="submission" date="2019-06" db="EMBL/GenBank/DDBJ databases">
        <title>Genome sequence of Rhodobacteraceae bacterium D4M1.</title>
        <authorList>
            <person name="Cao J."/>
        </authorList>
    </citation>
    <scope>NUCLEOTIDE SEQUENCE [LARGE SCALE GENOMIC DNA]</scope>
    <source>
        <strain evidence="11 12">D4M1</strain>
        <plasmid evidence="12">pd4m1c</plasmid>
    </source>
</reference>
<evidence type="ECO:0000256" key="2">
    <source>
        <dbReference type="ARBA" id="ARBA00004725"/>
    </source>
</evidence>
<keyword evidence="8 9" id="KW-0560">Oxidoreductase</keyword>
<evidence type="ECO:0000256" key="8">
    <source>
        <dbReference type="ARBA" id="ARBA00023002"/>
    </source>
</evidence>
<geneLocation type="plasmid" evidence="12">
    <name>pd4m1c</name>
</geneLocation>
<feature type="domain" description="Dihydroorotate dehydrogenase catalytic" evidence="10">
    <location>
        <begin position="9"/>
        <end position="278"/>
    </location>
</feature>
<dbReference type="Gene3D" id="3.20.20.70">
    <property type="entry name" value="Aldolase class I"/>
    <property type="match status" value="1"/>
</dbReference>
<dbReference type="PANTHER" id="PTHR48109:SF1">
    <property type="entry name" value="DIHYDROOROTATE DEHYDROGENASE (FUMARATE)"/>
    <property type="match status" value="1"/>
</dbReference>
<sequence length="317" mass="33189">MVSSTAPDLSVRIGSLTLKNPVMPASGTIAEGMTQVIDMGRLGAIVLKTITPDLRQGTLPPRVAEYRDATLFSIGIPSKGPDYLLEHTLPAYAACDAPLIASVSADTAEDFGKLAAYISDPRIAAIEANISCPNLKADGRAFGMDPEATREVIERMVAATRTPVWAKLTPNVGDITVFARVAEEAGAEALIVGNAILGMAVNAETMRPRLGNVMGGLTGPAVKPILLRMVHQCAKAVRIPVIGCGGITCGEDAVEYMLAGATAVQVGTANFIHPHTMTEAVDWIAEYCTRHGLSAAREITGALRPLHAPATAPTETV</sequence>
<dbReference type="GO" id="GO:0006207">
    <property type="term" value="P:'de novo' pyrimidine nucleobase biosynthetic process"/>
    <property type="evidence" value="ECO:0007669"/>
    <property type="project" value="TreeGrafter"/>
</dbReference>
<feature type="binding site" evidence="9">
    <location>
        <position position="26"/>
    </location>
    <ligand>
        <name>FMN</name>
        <dbReference type="ChEBI" id="CHEBI:58210"/>
    </ligand>
</feature>
<feature type="active site" description="Nucleophile" evidence="9">
    <location>
        <position position="132"/>
    </location>
</feature>
<feature type="binding site" evidence="9">
    <location>
        <position position="129"/>
    </location>
    <ligand>
        <name>FMN</name>
        <dbReference type="ChEBI" id="CHEBI:58210"/>
    </ligand>
</feature>
<feature type="binding site" evidence="9">
    <location>
        <begin position="48"/>
        <end position="49"/>
    </location>
    <ligand>
        <name>FMN</name>
        <dbReference type="ChEBI" id="CHEBI:58210"/>
    </ligand>
</feature>
<feature type="binding site" evidence="9">
    <location>
        <position position="219"/>
    </location>
    <ligand>
        <name>FMN</name>
        <dbReference type="ChEBI" id="CHEBI:58210"/>
    </ligand>
</feature>
<evidence type="ECO:0000256" key="1">
    <source>
        <dbReference type="ARBA" id="ARBA00004496"/>
    </source>
</evidence>
<dbReference type="EC" id="1.3.-.-" evidence="9"/>
<dbReference type="KEGG" id="ppru:FDP22_22645"/>
<dbReference type="InterPro" id="IPR033888">
    <property type="entry name" value="DHOD_1B"/>
</dbReference>
<evidence type="ECO:0000256" key="9">
    <source>
        <dbReference type="HAMAP-Rule" id="MF_00224"/>
    </source>
</evidence>
<dbReference type="GO" id="GO:0004152">
    <property type="term" value="F:dihydroorotate dehydrogenase activity"/>
    <property type="evidence" value="ECO:0007669"/>
    <property type="project" value="UniProtKB-UniRule"/>
</dbReference>
<gene>
    <name evidence="9" type="primary">pyrD</name>
    <name evidence="11" type="ORF">FDP22_22645</name>
</gene>
<dbReference type="NCBIfam" id="NF005574">
    <property type="entry name" value="PRK07259.1"/>
    <property type="match status" value="1"/>
</dbReference>
<feature type="binding site" evidence="9">
    <location>
        <begin position="267"/>
        <end position="268"/>
    </location>
    <ligand>
        <name>FMN</name>
        <dbReference type="ChEBI" id="CHEBI:58210"/>
    </ligand>
</feature>
<dbReference type="PANTHER" id="PTHR48109">
    <property type="entry name" value="DIHYDROOROTATE DEHYDROGENASE (QUINONE), MITOCHONDRIAL-RELATED"/>
    <property type="match status" value="1"/>
</dbReference>
<evidence type="ECO:0000256" key="5">
    <source>
        <dbReference type="ARBA" id="ARBA00022630"/>
    </source>
</evidence>
<keyword evidence="7 9" id="KW-0665">Pyrimidine biosynthesis</keyword>
<dbReference type="InterPro" id="IPR024920">
    <property type="entry name" value="Dihydroorotate_DH_1"/>
</dbReference>
<dbReference type="InterPro" id="IPR012135">
    <property type="entry name" value="Dihydroorotate_DH_1_2"/>
</dbReference>
<name>A0A5B8FJR6_9RHOB</name>
<comment type="pathway">
    <text evidence="2 9">Pyrimidine metabolism; UMP biosynthesis via de novo pathway.</text>
</comment>
<evidence type="ECO:0000313" key="11">
    <source>
        <dbReference type="EMBL" id="QDL94668.1"/>
    </source>
</evidence>
<keyword evidence="5 9" id="KW-0285">Flavoprotein</keyword>
<dbReference type="PIRSF" id="PIRSF000164">
    <property type="entry name" value="DHO_oxidase"/>
    <property type="match status" value="1"/>
</dbReference>
<dbReference type="InterPro" id="IPR050074">
    <property type="entry name" value="DHO_dehydrogenase"/>
</dbReference>
<keyword evidence="11" id="KW-0614">Plasmid</keyword>
<feature type="binding site" evidence="9">
    <location>
        <begin position="245"/>
        <end position="246"/>
    </location>
    <ligand>
        <name>FMN</name>
        <dbReference type="ChEBI" id="CHEBI:58210"/>
    </ligand>
</feature>
<comment type="caution">
    <text evidence="9">Lacks conserved residue(s) required for the propagation of feature annotation.</text>
</comment>